<proteinExistence type="predicted"/>
<evidence type="ECO:0000313" key="2">
    <source>
        <dbReference type="Proteomes" id="UP001236559"/>
    </source>
</evidence>
<protein>
    <submittedName>
        <fullName evidence="1">AcrR family transcriptional regulator</fullName>
    </submittedName>
</protein>
<accession>A0ABU0B082</accession>
<sequence length="197" mass="24052">MANKTFYNLPEEKQNNIYKALKNVFESKSIKEAAVSDIIKESKMARGSFYQYFDDIYDAYFLMLKRETLEIHGEFFKLLVKEKGNLKESLNKYGEFLLKTLYDQKKRNLYKHKFLNWDEKVEDHYRKEFVETNLKDLKNPQIEIENINKKEMMEFINFIKSIIHELIKESFRNDYTREKFIEVYKLYTNWILRGVEK</sequence>
<reference evidence="1 2" key="1">
    <citation type="submission" date="2023-07" db="EMBL/GenBank/DDBJ databases">
        <title>Genomic Encyclopedia of Type Strains, Phase IV (KMG-IV): sequencing the most valuable type-strain genomes for metagenomic binning, comparative biology and taxonomic classification.</title>
        <authorList>
            <person name="Goeker M."/>
        </authorList>
    </citation>
    <scope>NUCLEOTIDE SEQUENCE [LARGE SCALE GENOMIC DNA]</scope>
    <source>
        <strain evidence="1 2">DSM 22616</strain>
    </source>
</reference>
<name>A0ABU0B082_9FIRM</name>
<dbReference type="Gene3D" id="1.10.357.10">
    <property type="entry name" value="Tetracycline Repressor, domain 2"/>
    <property type="match status" value="1"/>
</dbReference>
<comment type="caution">
    <text evidence="1">The sequence shown here is derived from an EMBL/GenBank/DDBJ whole genome shotgun (WGS) entry which is preliminary data.</text>
</comment>
<organism evidence="1 2">
    <name type="scientific">Peptoniphilus koenoeneniae</name>
    <dbReference type="NCBI Taxonomy" id="507751"/>
    <lineage>
        <taxon>Bacteria</taxon>
        <taxon>Bacillati</taxon>
        <taxon>Bacillota</taxon>
        <taxon>Tissierellia</taxon>
        <taxon>Tissierellales</taxon>
        <taxon>Peptoniphilaceae</taxon>
        <taxon>Peptoniphilus</taxon>
    </lineage>
</organism>
<gene>
    <name evidence="1" type="ORF">J2S72_001681</name>
</gene>
<dbReference type="EMBL" id="JAUSTN010000011">
    <property type="protein sequence ID" value="MDQ0275645.1"/>
    <property type="molecule type" value="Genomic_DNA"/>
</dbReference>
<dbReference type="SUPFAM" id="SSF46689">
    <property type="entry name" value="Homeodomain-like"/>
    <property type="match status" value="1"/>
</dbReference>
<dbReference type="InterPro" id="IPR009057">
    <property type="entry name" value="Homeodomain-like_sf"/>
</dbReference>
<dbReference type="Proteomes" id="UP001236559">
    <property type="component" value="Unassembled WGS sequence"/>
</dbReference>
<keyword evidence="2" id="KW-1185">Reference proteome</keyword>
<evidence type="ECO:0000313" key="1">
    <source>
        <dbReference type="EMBL" id="MDQ0275645.1"/>
    </source>
</evidence>
<dbReference type="Pfam" id="PF17924">
    <property type="entry name" value="TetR_C_19"/>
    <property type="match status" value="1"/>
</dbReference>
<dbReference type="RefSeq" id="WP_307495342.1">
    <property type="nucleotide sequence ID" value="NZ_JAUSTN010000011.1"/>
</dbReference>